<feature type="region of interest" description="Disordered" evidence="6">
    <location>
        <begin position="1"/>
        <end position="64"/>
    </location>
</feature>
<name>A0A8H7WK89_9HELO</name>
<evidence type="ECO:0000256" key="6">
    <source>
        <dbReference type="SAM" id="MobiDB-lite"/>
    </source>
</evidence>
<dbReference type="OrthoDB" id="10021397at2759"/>
<evidence type="ECO:0000259" key="8">
    <source>
        <dbReference type="PROSITE" id="PS50850"/>
    </source>
</evidence>
<evidence type="ECO:0000313" key="10">
    <source>
        <dbReference type="Proteomes" id="UP000664132"/>
    </source>
</evidence>
<dbReference type="EMBL" id="JAFJYH010000002">
    <property type="protein sequence ID" value="KAG4426461.1"/>
    <property type="molecule type" value="Genomic_DNA"/>
</dbReference>
<feature type="transmembrane region" description="Helical" evidence="7">
    <location>
        <begin position="434"/>
        <end position="455"/>
    </location>
</feature>
<feature type="transmembrane region" description="Helical" evidence="7">
    <location>
        <begin position="231"/>
        <end position="250"/>
    </location>
</feature>
<evidence type="ECO:0000256" key="3">
    <source>
        <dbReference type="ARBA" id="ARBA00022692"/>
    </source>
</evidence>
<feature type="transmembrane region" description="Helical" evidence="7">
    <location>
        <begin position="339"/>
        <end position="360"/>
    </location>
</feature>
<protein>
    <recommendedName>
        <fullName evidence="8">Major facilitator superfamily (MFS) profile domain-containing protein</fullName>
    </recommendedName>
</protein>
<dbReference type="AlphaFoldDB" id="A0A8H7WK89"/>
<feature type="domain" description="Major facilitator superfamily (MFS) profile" evidence="8">
    <location>
        <begin position="76"/>
        <end position="567"/>
    </location>
</feature>
<dbReference type="FunFam" id="1.20.1250.20:FF:000196">
    <property type="entry name" value="MFS toxin efflux pump (AflT)"/>
    <property type="match status" value="1"/>
</dbReference>
<keyword evidence="5 7" id="KW-0472">Membrane</keyword>
<evidence type="ECO:0000256" key="2">
    <source>
        <dbReference type="ARBA" id="ARBA00022448"/>
    </source>
</evidence>
<feature type="transmembrane region" description="Helical" evidence="7">
    <location>
        <begin position="199"/>
        <end position="219"/>
    </location>
</feature>
<keyword evidence="2" id="KW-0813">Transport</keyword>
<feature type="transmembrane region" description="Helical" evidence="7">
    <location>
        <begin position="302"/>
        <end position="319"/>
    </location>
</feature>
<evidence type="ECO:0000256" key="5">
    <source>
        <dbReference type="ARBA" id="ARBA00023136"/>
    </source>
</evidence>
<organism evidence="9 10">
    <name type="scientific">Cadophora malorum</name>
    <dbReference type="NCBI Taxonomy" id="108018"/>
    <lineage>
        <taxon>Eukaryota</taxon>
        <taxon>Fungi</taxon>
        <taxon>Dikarya</taxon>
        <taxon>Ascomycota</taxon>
        <taxon>Pezizomycotina</taxon>
        <taxon>Leotiomycetes</taxon>
        <taxon>Helotiales</taxon>
        <taxon>Ploettnerulaceae</taxon>
        <taxon>Cadophora</taxon>
    </lineage>
</organism>
<dbReference type="Gene3D" id="1.20.1250.20">
    <property type="entry name" value="MFS general substrate transporter like domains"/>
    <property type="match status" value="1"/>
</dbReference>
<feature type="transmembrane region" description="Helical" evidence="7">
    <location>
        <begin position="141"/>
        <end position="160"/>
    </location>
</feature>
<comment type="caution">
    <text evidence="9">The sequence shown here is derived from an EMBL/GenBank/DDBJ whole genome shotgun (WGS) entry which is preliminary data.</text>
</comment>
<feature type="transmembrane region" description="Helical" evidence="7">
    <location>
        <begin position="467"/>
        <end position="490"/>
    </location>
</feature>
<evidence type="ECO:0000256" key="7">
    <source>
        <dbReference type="SAM" id="Phobius"/>
    </source>
</evidence>
<evidence type="ECO:0000256" key="4">
    <source>
        <dbReference type="ARBA" id="ARBA00022989"/>
    </source>
</evidence>
<feature type="transmembrane region" description="Helical" evidence="7">
    <location>
        <begin position="540"/>
        <end position="558"/>
    </location>
</feature>
<dbReference type="GO" id="GO:0005886">
    <property type="term" value="C:plasma membrane"/>
    <property type="evidence" value="ECO:0007669"/>
    <property type="project" value="TreeGrafter"/>
</dbReference>
<keyword evidence="3 7" id="KW-0812">Transmembrane</keyword>
<feature type="transmembrane region" description="Helical" evidence="7">
    <location>
        <begin position="74"/>
        <end position="98"/>
    </location>
</feature>
<dbReference type="InterPro" id="IPR036259">
    <property type="entry name" value="MFS_trans_sf"/>
</dbReference>
<feature type="compositionally biased region" description="Basic and acidic residues" evidence="6">
    <location>
        <begin position="1"/>
        <end position="15"/>
    </location>
</feature>
<gene>
    <name evidence="9" type="ORF">IFR04_000343</name>
</gene>
<feature type="transmembrane region" description="Helical" evidence="7">
    <location>
        <begin position="404"/>
        <end position="422"/>
    </location>
</feature>
<dbReference type="SUPFAM" id="SSF103473">
    <property type="entry name" value="MFS general substrate transporter"/>
    <property type="match status" value="1"/>
</dbReference>
<dbReference type="InterPro" id="IPR020846">
    <property type="entry name" value="MFS_dom"/>
</dbReference>
<comment type="subcellular location">
    <subcellularLocation>
        <location evidence="1">Membrane</location>
        <topology evidence="1">Multi-pass membrane protein</topology>
    </subcellularLocation>
</comment>
<dbReference type="Proteomes" id="UP000664132">
    <property type="component" value="Unassembled WGS sequence"/>
</dbReference>
<feature type="transmembrane region" description="Helical" evidence="7">
    <location>
        <begin position="271"/>
        <end position="290"/>
    </location>
</feature>
<dbReference type="PROSITE" id="PS50850">
    <property type="entry name" value="MFS"/>
    <property type="match status" value="1"/>
</dbReference>
<evidence type="ECO:0000313" key="9">
    <source>
        <dbReference type="EMBL" id="KAG4426461.1"/>
    </source>
</evidence>
<dbReference type="InterPro" id="IPR011701">
    <property type="entry name" value="MFS"/>
</dbReference>
<dbReference type="CDD" id="cd17502">
    <property type="entry name" value="MFS_Azr1_MDR_like"/>
    <property type="match status" value="1"/>
</dbReference>
<accession>A0A8H7WK89</accession>
<dbReference type="GO" id="GO:0022857">
    <property type="term" value="F:transmembrane transporter activity"/>
    <property type="evidence" value="ECO:0007669"/>
    <property type="project" value="InterPro"/>
</dbReference>
<proteinExistence type="predicted"/>
<dbReference type="FunFam" id="1.20.1720.10:FF:000012">
    <property type="entry name" value="MFS toxin efflux pump (AflT)"/>
    <property type="match status" value="1"/>
</dbReference>
<reference evidence="9" key="1">
    <citation type="submission" date="2021-02" db="EMBL/GenBank/DDBJ databases">
        <title>Genome sequence Cadophora malorum strain M34.</title>
        <authorList>
            <person name="Stefanovic E."/>
            <person name="Vu D."/>
            <person name="Scully C."/>
            <person name="Dijksterhuis J."/>
            <person name="Roader J."/>
            <person name="Houbraken J."/>
        </authorList>
    </citation>
    <scope>NUCLEOTIDE SEQUENCE</scope>
    <source>
        <strain evidence="9">M34</strain>
    </source>
</reference>
<sequence length="574" mass="60270">MDSRSETLAGEKEVGRSVSPSPPGSLNKERLEANGSFDESPTDKEDGSIRNSPAPVADGGDDDEGEYPDGVRMAMIVVALLLSIFLVSLDMTIVATAIPKITDEFAGLDLVGWYGSAFFLTVGAFQSTWGKGYKYFPLKTTFLIAIFIFELGSLICGVAPNSTALIVGRAIAGVGGAGIASGAYTIIAFSARPSKRAAFTGLMGAAYGIASVIGPLLGGVFAEKTTWRWCFYINLPIGGVSAAIILFFFTTPAQAVPVKASLKEKFLQMDMPGSFVVMGAIICYILALQWGGQTKAWDDSEVIGTLVGFVLILAVWVGIEWYQGERAMIVPRLLKDRHIWSGMVFIFFLAGGFFLLLYNLPIYFQVVSGVSASDSGVRNLPLILGCTITTIISGGMISAYGVAVPWMIGGSAIATIGSGLLYTLDTHSSSSAWIGYQALSGIGIGLCLQVPIIIGQAVSKPEDLSSVTAMILFAQTIGGAFFVSAGQVALSNVLQSSIVKYAPSTTPAAVLMVGVTEIRDHFAADVVPGIVTSYMKGLQAAYAIAIASAGIAVIFSLCSKWTNLKGKVQMGGAA</sequence>
<keyword evidence="10" id="KW-1185">Reference proteome</keyword>
<feature type="transmembrane region" description="Helical" evidence="7">
    <location>
        <begin position="166"/>
        <end position="187"/>
    </location>
</feature>
<evidence type="ECO:0000256" key="1">
    <source>
        <dbReference type="ARBA" id="ARBA00004141"/>
    </source>
</evidence>
<feature type="transmembrane region" description="Helical" evidence="7">
    <location>
        <begin position="110"/>
        <end position="129"/>
    </location>
</feature>
<dbReference type="PANTHER" id="PTHR23501:SF177">
    <property type="entry name" value="MAJOR FACILITATOR SUPERFAMILY (MFS) PROFILE DOMAIN-CONTAINING PROTEIN-RELATED"/>
    <property type="match status" value="1"/>
</dbReference>
<feature type="transmembrane region" description="Helical" evidence="7">
    <location>
        <begin position="380"/>
        <end position="397"/>
    </location>
</feature>
<keyword evidence="4 7" id="KW-1133">Transmembrane helix</keyword>
<dbReference type="Pfam" id="PF07690">
    <property type="entry name" value="MFS_1"/>
    <property type="match status" value="1"/>
</dbReference>
<dbReference type="PANTHER" id="PTHR23501">
    <property type="entry name" value="MAJOR FACILITATOR SUPERFAMILY"/>
    <property type="match status" value="1"/>
</dbReference>